<dbReference type="SMART" id="SM00980">
    <property type="entry name" value="THAP"/>
    <property type="match status" value="1"/>
</dbReference>
<keyword evidence="1" id="KW-0479">Metal-binding</keyword>
<organism evidence="7 8">
    <name type="scientific">Mythimna separata</name>
    <name type="common">Oriental armyworm</name>
    <name type="synonym">Pseudaletia separata</name>
    <dbReference type="NCBI Taxonomy" id="271217"/>
    <lineage>
        <taxon>Eukaryota</taxon>
        <taxon>Metazoa</taxon>
        <taxon>Ecdysozoa</taxon>
        <taxon>Arthropoda</taxon>
        <taxon>Hexapoda</taxon>
        <taxon>Insecta</taxon>
        <taxon>Pterygota</taxon>
        <taxon>Neoptera</taxon>
        <taxon>Endopterygota</taxon>
        <taxon>Lepidoptera</taxon>
        <taxon>Glossata</taxon>
        <taxon>Ditrysia</taxon>
        <taxon>Noctuoidea</taxon>
        <taxon>Noctuidae</taxon>
        <taxon>Noctuinae</taxon>
        <taxon>Hadenini</taxon>
        <taxon>Mythimna</taxon>
    </lineage>
</organism>
<evidence type="ECO:0000256" key="1">
    <source>
        <dbReference type="ARBA" id="ARBA00022723"/>
    </source>
</evidence>
<comment type="caution">
    <text evidence="7">The sequence shown here is derived from an EMBL/GenBank/DDBJ whole genome shotgun (WGS) entry which is preliminary data.</text>
</comment>
<dbReference type="Pfam" id="PF05485">
    <property type="entry name" value="THAP"/>
    <property type="match status" value="1"/>
</dbReference>
<dbReference type="AlphaFoldDB" id="A0AAD8DKC8"/>
<accession>A0AAD8DKC8</accession>
<dbReference type="EMBL" id="JARGEI010000032">
    <property type="protein sequence ID" value="KAJ8703990.1"/>
    <property type="molecule type" value="Genomic_DNA"/>
</dbReference>
<dbReference type="Proteomes" id="UP001231518">
    <property type="component" value="Chromosome 31"/>
</dbReference>
<keyword evidence="3" id="KW-0862">Zinc</keyword>
<sequence length="218" mass="25675">MKEEKKPFYRYCMVPMCPNTIKSTPDKVFFAVPRVANIRKQWCKVMRRKDNVSAISRLHVCEDHFNIKEDTVNYIKYKLMKEHGEKVKIFLKKGVMPHKFQCQKRNVPAPQERMYAAKKKRLLLINEALSEPEVKSENVIESETSQTSYYDAGPSTSYIEGCENDLMKPSTSVMDVSVIEPRTSHVEVWRTCPVTSRFIRQTVRRFTNLNFVRKFFTF</sequence>
<dbReference type="GO" id="GO:0003677">
    <property type="term" value="F:DNA binding"/>
    <property type="evidence" value="ECO:0007669"/>
    <property type="project" value="UniProtKB-UniRule"/>
</dbReference>
<protein>
    <recommendedName>
        <fullName evidence="6">THAP-type domain-containing protein</fullName>
    </recommendedName>
</protein>
<evidence type="ECO:0000256" key="2">
    <source>
        <dbReference type="ARBA" id="ARBA00022771"/>
    </source>
</evidence>
<reference evidence="7" key="1">
    <citation type="submission" date="2023-03" db="EMBL/GenBank/DDBJ databases">
        <title>Chromosome-level genomes of two armyworms, Mythimna separata and Mythimna loreyi, provide insights into the biosynthesis and reception of sex pheromones.</title>
        <authorList>
            <person name="Zhao H."/>
        </authorList>
    </citation>
    <scope>NUCLEOTIDE SEQUENCE</scope>
    <source>
        <strain evidence="7">BeijingLab</strain>
        <tissue evidence="7">Pupa</tissue>
    </source>
</reference>
<evidence type="ECO:0000313" key="7">
    <source>
        <dbReference type="EMBL" id="KAJ8703990.1"/>
    </source>
</evidence>
<gene>
    <name evidence="7" type="ORF">PYW07_013284</name>
</gene>
<feature type="domain" description="THAP-type" evidence="6">
    <location>
        <begin position="6"/>
        <end position="100"/>
    </location>
</feature>
<dbReference type="GO" id="GO:0008270">
    <property type="term" value="F:zinc ion binding"/>
    <property type="evidence" value="ECO:0007669"/>
    <property type="project" value="UniProtKB-KW"/>
</dbReference>
<dbReference type="PROSITE" id="PS50950">
    <property type="entry name" value="ZF_THAP"/>
    <property type="match status" value="1"/>
</dbReference>
<keyword evidence="2 5" id="KW-0863">Zinc-finger</keyword>
<dbReference type="InterPro" id="IPR006612">
    <property type="entry name" value="THAP_Znf"/>
</dbReference>
<evidence type="ECO:0000313" key="8">
    <source>
        <dbReference type="Proteomes" id="UP001231518"/>
    </source>
</evidence>
<keyword evidence="8" id="KW-1185">Reference proteome</keyword>
<evidence type="ECO:0000256" key="4">
    <source>
        <dbReference type="ARBA" id="ARBA00023125"/>
    </source>
</evidence>
<name>A0AAD8DKC8_MYTSE</name>
<dbReference type="SUPFAM" id="SSF57716">
    <property type="entry name" value="Glucocorticoid receptor-like (DNA-binding domain)"/>
    <property type="match status" value="1"/>
</dbReference>
<keyword evidence="4 5" id="KW-0238">DNA-binding</keyword>
<evidence type="ECO:0000259" key="6">
    <source>
        <dbReference type="PROSITE" id="PS50950"/>
    </source>
</evidence>
<evidence type="ECO:0000256" key="3">
    <source>
        <dbReference type="ARBA" id="ARBA00022833"/>
    </source>
</evidence>
<proteinExistence type="predicted"/>
<evidence type="ECO:0000256" key="5">
    <source>
        <dbReference type="PROSITE-ProRule" id="PRU00309"/>
    </source>
</evidence>